<name>A0A5S3Z4A6_9GAMM</name>
<sequence>MNRSEVLKYRPEIDGLRAISVMSVIIYHAGVSAISGGFIGVDVFFVISGFLITSIIMRELDNGSFSLYSFYERRAKRILPPLFITILITLPLAFFFLIPSQIKDVGQSIVAVSFFLSNYFFYLETDYFNQFNNNAPLLHTWSLAVEEQFYLIFPLLMIMLSKSRRMIITSFFLIASFSLYFAHSGAVTSPNLTFYSIHTRAWELIAGSICAFFMSCNAFSKYLDSKRNSKNLEIIAIACLVIIIASFFFFDKKTLHPSLFTLVPVLASAILITISGHTYFCKKILSNTVLVKIGLISYGLYLFHNPLFSSIDIYFDNLVDEKIYYKLMLIPPVFLLSIASYLYVEKPIRKYRNIKPFRLIATSSVCLLLFSSVGLLIHKTNGFRSFYVNKLESAGMEMLVDVELERTRILKLRERYFPSDQPFNCEDGCSKILLLGDSFGNDAYMSMSTIASHWQVRYIYLDDECMADFIAADMEGELGIKCKNKDVIAGELLKQATNVVITAKWQESTYQAGFDLARYIESSYQKEVTLVGSILFTDLASLSIKAWRSDMDLQKLPEITYKYQRWDRVRISDKLKSAVKQQGTIKWIDKKRFFCDYQKETCHLFDEKREPLIWDNAHLTSRAYAAYGKFLADGVL</sequence>
<feature type="transmembrane region" description="Helical" evidence="1">
    <location>
        <begin position="25"/>
        <end position="58"/>
    </location>
</feature>
<dbReference type="Proteomes" id="UP000305874">
    <property type="component" value="Unassembled WGS sequence"/>
</dbReference>
<feature type="transmembrane region" description="Helical" evidence="1">
    <location>
        <begin position="323"/>
        <end position="344"/>
    </location>
</feature>
<proteinExistence type="predicted"/>
<evidence type="ECO:0000259" key="2">
    <source>
        <dbReference type="Pfam" id="PF01757"/>
    </source>
</evidence>
<evidence type="ECO:0000256" key="1">
    <source>
        <dbReference type="SAM" id="Phobius"/>
    </source>
</evidence>
<feature type="domain" description="SGNH" evidence="3">
    <location>
        <begin position="430"/>
        <end position="628"/>
    </location>
</feature>
<feature type="transmembrane region" description="Helical" evidence="1">
    <location>
        <begin position="232"/>
        <end position="249"/>
    </location>
</feature>
<organism evidence="4 5">
    <name type="scientific">Pseudoalteromonas ruthenica</name>
    <dbReference type="NCBI Taxonomy" id="151081"/>
    <lineage>
        <taxon>Bacteria</taxon>
        <taxon>Pseudomonadati</taxon>
        <taxon>Pseudomonadota</taxon>
        <taxon>Gammaproteobacteria</taxon>
        <taxon>Alteromonadales</taxon>
        <taxon>Pseudoalteromonadaceae</taxon>
        <taxon>Pseudoalteromonas</taxon>
    </lineage>
</organism>
<feature type="transmembrane region" description="Helical" evidence="1">
    <location>
        <begin position="356"/>
        <end position="377"/>
    </location>
</feature>
<dbReference type="PANTHER" id="PTHR23028">
    <property type="entry name" value="ACETYLTRANSFERASE"/>
    <property type="match status" value="1"/>
</dbReference>
<feature type="transmembrane region" description="Helical" evidence="1">
    <location>
        <begin position="141"/>
        <end position="160"/>
    </location>
</feature>
<feature type="transmembrane region" description="Helical" evidence="1">
    <location>
        <begin position="78"/>
        <end position="98"/>
    </location>
</feature>
<dbReference type="GO" id="GO:0016020">
    <property type="term" value="C:membrane"/>
    <property type="evidence" value="ECO:0007669"/>
    <property type="project" value="TreeGrafter"/>
</dbReference>
<dbReference type="Pfam" id="PF19040">
    <property type="entry name" value="SGNH"/>
    <property type="match status" value="1"/>
</dbReference>
<dbReference type="InterPro" id="IPR002656">
    <property type="entry name" value="Acyl_transf_3_dom"/>
</dbReference>
<keyword evidence="1" id="KW-0812">Transmembrane</keyword>
<reference evidence="5" key="2">
    <citation type="submission" date="2019-06" db="EMBL/GenBank/DDBJ databases">
        <title>Co-occurence of chitin degradation, pigmentation and bioactivity in marine Pseudoalteromonas.</title>
        <authorList>
            <person name="Sonnenschein E.C."/>
            <person name="Bech P.K."/>
        </authorList>
    </citation>
    <scope>NUCLEOTIDE SEQUENCE [LARGE SCALE GENOMIC DNA]</scope>
    <source>
        <strain evidence="5">S2897</strain>
    </source>
</reference>
<feature type="transmembrane region" description="Helical" evidence="1">
    <location>
        <begin position="201"/>
        <end position="220"/>
    </location>
</feature>
<evidence type="ECO:0000259" key="3">
    <source>
        <dbReference type="Pfam" id="PF19040"/>
    </source>
</evidence>
<feature type="transmembrane region" description="Helical" evidence="1">
    <location>
        <begin position="255"/>
        <end position="272"/>
    </location>
</feature>
<gene>
    <name evidence="4" type="ORF">CWC05_13595</name>
</gene>
<dbReference type="Pfam" id="PF01757">
    <property type="entry name" value="Acyl_transf_3"/>
    <property type="match status" value="1"/>
</dbReference>
<reference evidence="4 5" key="1">
    <citation type="submission" date="2017-12" db="EMBL/GenBank/DDBJ databases">
        <authorList>
            <person name="Paulsen S."/>
            <person name="Gram L.K."/>
        </authorList>
    </citation>
    <scope>NUCLEOTIDE SEQUENCE [LARGE SCALE GENOMIC DNA]</scope>
    <source>
        <strain evidence="4 5">S2897</strain>
    </source>
</reference>
<dbReference type="EMBL" id="PNCG01000014">
    <property type="protein sequence ID" value="TMP86437.1"/>
    <property type="molecule type" value="Genomic_DNA"/>
</dbReference>
<feature type="domain" description="Acyltransferase 3" evidence="2">
    <location>
        <begin position="11"/>
        <end position="339"/>
    </location>
</feature>
<dbReference type="PANTHER" id="PTHR23028:SF53">
    <property type="entry name" value="ACYL_TRANSF_3 DOMAIN-CONTAINING PROTEIN"/>
    <property type="match status" value="1"/>
</dbReference>
<accession>A0A5S3Z4A6</accession>
<dbReference type="RefSeq" id="WP_138548559.1">
    <property type="nucleotide sequence ID" value="NZ_PNCG01000014.1"/>
</dbReference>
<dbReference type="AlphaFoldDB" id="A0A5S3Z4A6"/>
<comment type="caution">
    <text evidence="4">The sequence shown here is derived from an EMBL/GenBank/DDBJ whole genome shotgun (WGS) entry which is preliminary data.</text>
</comment>
<feature type="transmembrane region" description="Helical" evidence="1">
    <location>
        <begin position="105"/>
        <end position="121"/>
    </location>
</feature>
<keyword evidence="1" id="KW-1133">Transmembrane helix</keyword>
<dbReference type="GO" id="GO:0016747">
    <property type="term" value="F:acyltransferase activity, transferring groups other than amino-acyl groups"/>
    <property type="evidence" value="ECO:0007669"/>
    <property type="project" value="InterPro"/>
</dbReference>
<keyword evidence="1" id="KW-0472">Membrane</keyword>
<evidence type="ECO:0008006" key="6">
    <source>
        <dbReference type="Google" id="ProtNLM"/>
    </source>
</evidence>
<evidence type="ECO:0000313" key="5">
    <source>
        <dbReference type="Proteomes" id="UP000305874"/>
    </source>
</evidence>
<dbReference type="InterPro" id="IPR050879">
    <property type="entry name" value="Acyltransferase_3"/>
</dbReference>
<dbReference type="InterPro" id="IPR043968">
    <property type="entry name" value="SGNH"/>
</dbReference>
<evidence type="ECO:0000313" key="4">
    <source>
        <dbReference type="EMBL" id="TMP86437.1"/>
    </source>
</evidence>
<feature type="transmembrane region" description="Helical" evidence="1">
    <location>
        <begin position="167"/>
        <end position="189"/>
    </location>
</feature>
<dbReference type="GO" id="GO:0009103">
    <property type="term" value="P:lipopolysaccharide biosynthetic process"/>
    <property type="evidence" value="ECO:0007669"/>
    <property type="project" value="TreeGrafter"/>
</dbReference>
<protein>
    <recommendedName>
        <fullName evidence="6">Acyltransferase</fullName>
    </recommendedName>
</protein>
<feature type="transmembrane region" description="Helical" evidence="1">
    <location>
        <begin position="284"/>
        <end position="303"/>
    </location>
</feature>